<keyword evidence="2" id="KW-0436">Ligase</keyword>
<dbReference type="AlphaFoldDB" id="A0A4V2JF30"/>
<dbReference type="GO" id="GO:0016874">
    <property type="term" value="F:ligase activity"/>
    <property type="evidence" value="ECO:0007669"/>
    <property type="project" value="UniProtKB-KW"/>
</dbReference>
<dbReference type="InterPro" id="IPR057204">
    <property type="entry name" value="DUF7882"/>
</dbReference>
<dbReference type="RefSeq" id="WP_130982008.1">
    <property type="nucleotide sequence ID" value="NZ_SISG01000001.1"/>
</dbReference>
<evidence type="ECO:0000313" key="3">
    <source>
        <dbReference type="Proteomes" id="UP000294194"/>
    </source>
</evidence>
<sequence length="106" mass="11878">MGTLSYGDGQVAEFDDRALAHLQIVIGAKLRRGECFYFSWVEEGRVSDTRTSLWMNPMIPLVYKFSGSRPPTINRRWIDDLALAANTMSGLRLVPEPANHGNGDHD</sequence>
<feature type="domain" description="DUF7882" evidence="1">
    <location>
        <begin position="1"/>
        <end position="96"/>
    </location>
</feature>
<reference evidence="3" key="1">
    <citation type="submission" date="2019-02" db="EMBL/GenBank/DDBJ databases">
        <title>Glaciihabitans arcticus sp. nov., a psychrotolerant bacterium isolated from polar soil.</title>
        <authorList>
            <person name="Dahal R.H."/>
        </authorList>
    </citation>
    <scope>NUCLEOTIDE SEQUENCE [LARGE SCALE GENOMIC DNA]</scope>
    <source>
        <strain evidence="3">RP-3-7</strain>
    </source>
</reference>
<comment type="caution">
    <text evidence="2">The sequence shown here is derived from an EMBL/GenBank/DDBJ whole genome shotgun (WGS) entry which is preliminary data.</text>
</comment>
<organism evidence="2 3">
    <name type="scientific">Glaciihabitans arcticus</name>
    <dbReference type="NCBI Taxonomy" id="2668039"/>
    <lineage>
        <taxon>Bacteria</taxon>
        <taxon>Bacillati</taxon>
        <taxon>Actinomycetota</taxon>
        <taxon>Actinomycetes</taxon>
        <taxon>Micrococcales</taxon>
        <taxon>Microbacteriaceae</taxon>
        <taxon>Glaciihabitans</taxon>
    </lineage>
</organism>
<evidence type="ECO:0000259" key="1">
    <source>
        <dbReference type="Pfam" id="PF25355"/>
    </source>
</evidence>
<accession>A0A4V2JF30</accession>
<dbReference type="EMBL" id="SISG01000001">
    <property type="protein sequence ID" value="TBN57899.1"/>
    <property type="molecule type" value="Genomic_DNA"/>
</dbReference>
<keyword evidence="3" id="KW-1185">Reference proteome</keyword>
<name>A0A4V2JF30_9MICO</name>
<proteinExistence type="predicted"/>
<protein>
    <submittedName>
        <fullName evidence="2">ATP-dependent DNA ligase</fullName>
    </submittedName>
</protein>
<dbReference type="Pfam" id="PF25355">
    <property type="entry name" value="DUF7882"/>
    <property type="match status" value="1"/>
</dbReference>
<gene>
    <name evidence="2" type="ORF">EYE40_11115</name>
</gene>
<dbReference type="Proteomes" id="UP000294194">
    <property type="component" value="Unassembled WGS sequence"/>
</dbReference>
<evidence type="ECO:0000313" key="2">
    <source>
        <dbReference type="EMBL" id="TBN57899.1"/>
    </source>
</evidence>